<dbReference type="Proteomes" id="UP001198893">
    <property type="component" value="Unassembled WGS sequence"/>
</dbReference>
<accession>A0AAW4WIW0</accession>
<dbReference type="InterPro" id="IPR029044">
    <property type="entry name" value="Nucleotide-diphossugar_trans"/>
</dbReference>
<dbReference type="PANTHER" id="PTHR48090:SF8">
    <property type="entry name" value="GLYCOSYLTRANSFERASE CSBB-RELATED"/>
    <property type="match status" value="1"/>
</dbReference>
<dbReference type="InterPro" id="IPR050256">
    <property type="entry name" value="Glycosyltransferase_2"/>
</dbReference>
<feature type="transmembrane region" description="Helical" evidence="1">
    <location>
        <begin position="261"/>
        <end position="287"/>
    </location>
</feature>
<comment type="caution">
    <text evidence="3">The sequence shown here is derived from an EMBL/GenBank/DDBJ whole genome shotgun (WGS) entry which is preliminary data.</text>
</comment>
<dbReference type="PANTHER" id="PTHR48090">
    <property type="entry name" value="UNDECAPRENYL-PHOSPHATE 4-DEOXY-4-FORMAMIDO-L-ARABINOSE TRANSFERASE-RELATED"/>
    <property type="match status" value="1"/>
</dbReference>
<keyword evidence="1" id="KW-1133">Transmembrane helix</keyword>
<dbReference type="CDD" id="cd04187">
    <property type="entry name" value="DPM1_like_bac"/>
    <property type="match status" value="1"/>
</dbReference>
<feature type="domain" description="Glycosyltransferase 2-like" evidence="2">
    <location>
        <begin position="4"/>
        <end position="136"/>
    </location>
</feature>
<keyword evidence="1" id="KW-0812">Transmembrane</keyword>
<gene>
    <name evidence="3" type="ORF">LKD47_10780</name>
</gene>
<keyword evidence="1" id="KW-0472">Membrane</keyword>
<dbReference type="Gene3D" id="3.90.550.10">
    <property type="entry name" value="Spore Coat Polysaccharide Biosynthesis Protein SpsA, Chain A"/>
    <property type="match status" value="1"/>
</dbReference>
<organism evidence="3 4">
    <name type="scientific">Roseburia amylophila</name>
    <dbReference type="NCBI Taxonomy" id="2981794"/>
    <lineage>
        <taxon>Bacteria</taxon>
        <taxon>Bacillati</taxon>
        <taxon>Bacillota</taxon>
        <taxon>Clostridia</taxon>
        <taxon>Lachnospirales</taxon>
        <taxon>Lachnospiraceae</taxon>
        <taxon>Roseburia</taxon>
    </lineage>
</organism>
<dbReference type="EMBL" id="JAJEQW010000011">
    <property type="protein sequence ID" value="MCC2242782.1"/>
    <property type="molecule type" value="Genomic_DNA"/>
</dbReference>
<protein>
    <submittedName>
        <fullName evidence="3">Glycosyltransferase family 2 protein</fullName>
    </submittedName>
</protein>
<evidence type="ECO:0000259" key="2">
    <source>
        <dbReference type="Pfam" id="PF00535"/>
    </source>
</evidence>
<dbReference type="AlphaFoldDB" id="A0AAW4WIW0"/>
<dbReference type="Pfam" id="PF00535">
    <property type="entry name" value="Glycos_transf_2"/>
    <property type="match status" value="1"/>
</dbReference>
<proteinExistence type="predicted"/>
<dbReference type="RefSeq" id="WP_227710458.1">
    <property type="nucleotide sequence ID" value="NZ_JAJEQW010000011.1"/>
</dbReference>
<dbReference type="GO" id="GO:0005886">
    <property type="term" value="C:plasma membrane"/>
    <property type="evidence" value="ECO:0007669"/>
    <property type="project" value="TreeGrafter"/>
</dbReference>
<evidence type="ECO:0000313" key="3">
    <source>
        <dbReference type="EMBL" id="MCC2242782.1"/>
    </source>
</evidence>
<evidence type="ECO:0000256" key="1">
    <source>
        <dbReference type="SAM" id="Phobius"/>
    </source>
</evidence>
<feature type="transmembrane region" description="Helical" evidence="1">
    <location>
        <begin position="218"/>
        <end position="249"/>
    </location>
</feature>
<reference evidence="3" key="1">
    <citation type="submission" date="2021-10" db="EMBL/GenBank/DDBJ databases">
        <title>Anaerobic single-cell dispensing facilitates the cultivation of human gut bacteria.</title>
        <authorList>
            <person name="Afrizal A."/>
        </authorList>
    </citation>
    <scope>NUCLEOTIDE SEQUENCE</scope>
    <source>
        <strain evidence="3">CLA-AA-H204</strain>
    </source>
</reference>
<dbReference type="SUPFAM" id="SSF53448">
    <property type="entry name" value="Nucleotide-diphospho-sugar transferases"/>
    <property type="match status" value="1"/>
</dbReference>
<sequence>MKLSIVIPVYFNHDNLLPLYNDLREKVLYKLDCDYEILMVDDGSKDKSYDVICELARLDTHIIPLKLSRNFGEHAAILAGLSRCSGDCAVRKAADLQEPSELILSMLEKYRAGNKVVLATRADREEPLTQKAVSSLYAYIMKEVALPTMPKGGFDSFLIDRQIIDLLVAMKEKNTSLMGQVLWSGFQTATVPYIRKKRTIGHSRWTLHKKIKLATDSLIGFSSFPITMVTAAGAGVFLFALILFFITIYRKMTGIITAEGYTSLLIVLLMGMGIIMLSIGIIGSYIWRIYDATRNRPPFIIDEPMTPKTSMADTQTALPKTENK</sequence>
<dbReference type="InterPro" id="IPR001173">
    <property type="entry name" value="Glyco_trans_2-like"/>
</dbReference>
<evidence type="ECO:0000313" key="4">
    <source>
        <dbReference type="Proteomes" id="UP001198893"/>
    </source>
</evidence>
<name>A0AAW4WIW0_9FIRM</name>